<protein>
    <recommendedName>
        <fullName evidence="5">SGNH hydrolase-type esterase domain-containing protein</fullName>
    </recommendedName>
</protein>
<reference evidence="3 4" key="1">
    <citation type="journal article" date="2017" name="Mycologia">
        <title>Bifiguratus adelaidae, gen. et sp. nov., a new member of Mucoromycotina in endophytic and soil-dwelling habitats.</title>
        <authorList>
            <person name="Torres-Cruz T.J."/>
            <person name="Billingsley Tobias T.L."/>
            <person name="Almatruk M."/>
            <person name="Hesse C."/>
            <person name="Kuske C.R."/>
            <person name="Desiro A."/>
            <person name="Benucci G.M."/>
            <person name="Bonito G."/>
            <person name="Stajich J.E."/>
            <person name="Dunlap C."/>
            <person name="Arnold A.E."/>
            <person name="Porras-Alfaro A."/>
        </authorList>
    </citation>
    <scope>NUCLEOTIDE SEQUENCE [LARGE SCALE GENOMIC DNA]</scope>
    <source>
        <strain evidence="3 4">AZ0501</strain>
    </source>
</reference>
<dbReference type="GO" id="GO:0016788">
    <property type="term" value="F:hydrolase activity, acting on ester bonds"/>
    <property type="evidence" value="ECO:0007669"/>
    <property type="project" value="InterPro"/>
</dbReference>
<keyword evidence="2" id="KW-0732">Signal</keyword>
<keyword evidence="4" id="KW-1185">Reference proteome</keyword>
<feature type="chain" id="PRO_5012537402" description="SGNH hydrolase-type esterase domain-containing protein" evidence="2">
    <location>
        <begin position="24"/>
        <end position="298"/>
    </location>
</feature>
<gene>
    <name evidence="3" type="ORF">BZG36_00461</name>
</gene>
<dbReference type="CDD" id="cd01846">
    <property type="entry name" value="fatty_acyltransferase_like"/>
    <property type="match status" value="1"/>
</dbReference>
<accession>A0A261Y768</accession>
<dbReference type="SUPFAM" id="SSF52266">
    <property type="entry name" value="SGNH hydrolase"/>
    <property type="match status" value="1"/>
</dbReference>
<evidence type="ECO:0000313" key="3">
    <source>
        <dbReference type="EMBL" id="OZJ06428.1"/>
    </source>
</evidence>
<name>A0A261Y768_9FUNG</name>
<dbReference type="EMBL" id="MVBO01000003">
    <property type="protein sequence ID" value="OZJ06428.1"/>
    <property type="molecule type" value="Genomic_DNA"/>
</dbReference>
<feature type="signal peptide" evidence="2">
    <location>
        <begin position="1"/>
        <end position="23"/>
    </location>
</feature>
<keyword evidence="1" id="KW-0378">Hydrolase</keyword>
<dbReference type="PANTHER" id="PTHR45648">
    <property type="entry name" value="GDSL LIPASE/ACYLHYDROLASE FAMILY PROTEIN (AFU_ORTHOLOGUE AFUA_4G14700)"/>
    <property type="match status" value="1"/>
</dbReference>
<dbReference type="InterPro" id="IPR051058">
    <property type="entry name" value="GDSL_Est/Lipase"/>
</dbReference>
<evidence type="ECO:0000313" key="4">
    <source>
        <dbReference type="Proteomes" id="UP000242875"/>
    </source>
</evidence>
<proteinExistence type="predicted"/>
<dbReference type="Proteomes" id="UP000242875">
    <property type="component" value="Unassembled WGS sequence"/>
</dbReference>
<dbReference type="Pfam" id="PF00657">
    <property type="entry name" value="Lipase_GDSL"/>
    <property type="match status" value="1"/>
</dbReference>
<evidence type="ECO:0008006" key="5">
    <source>
        <dbReference type="Google" id="ProtNLM"/>
    </source>
</evidence>
<dbReference type="OrthoDB" id="1600564at2759"/>
<dbReference type="PANTHER" id="PTHR45648:SF22">
    <property type="entry name" value="GDSL LIPASE_ACYLHYDROLASE FAMILY PROTEIN (AFU_ORTHOLOGUE AFUA_4G14700)"/>
    <property type="match status" value="1"/>
</dbReference>
<comment type="caution">
    <text evidence="3">The sequence shown here is derived from an EMBL/GenBank/DDBJ whole genome shotgun (WGS) entry which is preliminary data.</text>
</comment>
<dbReference type="InterPro" id="IPR036514">
    <property type="entry name" value="SGNH_hydro_sf"/>
</dbReference>
<sequence>MLYYAILRIALLAFCSFITASLAAPTRRGCSIFTDLVVFGDSSSDDGNFYKASNDVWPSSPYYRGAFSNGPVWSHYLAAAERWNVHTYAYAYSTSNSSYVPPVAPVPSTPIPGVVQQVDLFKPTANTFNPNKTLIAIWNQGNDFADAVMQANPNVVAQSIANAITALYTSGMRHFLLFQILDMTKTPALLPYKGSPVYQWFSEMGTAYNGALATFVSQFTTQHTDVRFTTVNTNQFFTQYAPKFKNTSAPCLTVNGTTVDSVCSNVVDHLFWDDTHPTTAGHALLANYVYSLLKPNTA</sequence>
<evidence type="ECO:0000256" key="2">
    <source>
        <dbReference type="SAM" id="SignalP"/>
    </source>
</evidence>
<dbReference type="AlphaFoldDB" id="A0A261Y768"/>
<organism evidence="3 4">
    <name type="scientific">Bifiguratus adelaidae</name>
    <dbReference type="NCBI Taxonomy" id="1938954"/>
    <lineage>
        <taxon>Eukaryota</taxon>
        <taxon>Fungi</taxon>
        <taxon>Fungi incertae sedis</taxon>
        <taxon>Mucoromycota</taxon>
        <taxon>Mucoromycotina</taxon>
        <taxon>Endogonomycetes</taxon>
        <taxon>Endogonales</taxon>
        <taxon>Endogonales incertae sedis</taxon>
        <taxon>Bifiguratus</taxon>
    </lineage>
</organism>
<evidence type="ECO:0000256" key="1">
    <source>
        <dbReference type="ARBA" id="ARBA00022801"/>
    </source>
</evidence>
<dbReference type="Gene3D" id="3.40.50.1110">
    <property type="entry name" value="SGNH hydrolase"/>
    <property type="match status" value="1"/>
</dbReference>
<dbReference type="InterPro" id="IPR001087">
    <property type="entry name" value="GDSL"/>
</dbReference>